<proteinExistence type="predicted"/>
<accession>A0A811ULG1</accession>
<dbReference type="OrthoDB" id="71500at2759"/>
<protein>
    <submittedName>
        <fullName evidence="1">(Mediterranean fruit fly) hypothetical protein</fullName>
    </submittedName>
</protein>
<dbReference type="AlphaFoldDB" id="A0A811ULG1"/>
<sequence>MSSETLSLKFLDVVTILLKYCGNKCSAAKNSETQAVIIDLIATIGFLCANNKKNQDLLTSEQCSIIIKSLTKLPEHLNVVVYPCLVTITFQNANARNVIARDFNLEFLDEYSKSEKAKKNHLIALLKEKT</sequence>
<reference evidence="1" key="1">
    <citation type="submission" date="2020-11" db="EMBL/GenBank/DDBJ databases">
        <authorList>
            <person name="Whitehead M."/>
        </authorList>
    </citation>
    <scope>NUCLEOTIDE SEQUENCE</scope>
    <source>
        <strain evidence="1">EGII</strain>
    </source>
</reference>
<dbReference type="Proteomes" id="UP000606786">
    <property type="component" value="Unassembled WGS sequence"/>
</dbReference>
<dbReference type="EMBL" id="CAJHJT010000012">
    <property type="protein sequence ID" value="CAD6998736.1"/>
    <property type="molecule type" value="Genomic_DNA"/>
</dbReference>
<comment type="caution">
    <text evidence="1">The sequence shown here is derived from an EMBL/GenBank/DDBJ whole genome shotgun (WGS) entry which is preliminary data.</text>
</comment>
<evidence type="ECO:0000313" key="1">
    <source>
        <dbReference type="EMBL" id="CAD6998736.1"/>
    </source>
</evidence>
<organism evidence="1 2">
    <name type="scientific">Ceratitis capitata</name>
    <name type="common">Mediterranean fruit fly</name>
    <name type="synonym">Tephritis capitata</name>
    <dbReference type="NCBI Taxonomy" id="7213"/>
    <lineage>
        <taxon>Eukaryota</taxon>
        <taxon>Metazoa</taxon>
        <taxon>Ecdysozoa</taxon>
        <taxon>Arthropoda</taxon>
        <taxon>Hexapoda</taxon>
        <taxon>Insecta</taxon>
        <taxon>Pterygota</taxon>
        <taxon>Neoptera</taxon>
        <taxon>Endopterygota</taxon>
        <taxon>Diptera</taxon>
        <taxon>Brachycera</taxon>
        <taxon>Muscomorpha</taxon>
        <taxon>Tephritoidea</taxon>
        <taxon>Tephritidae</taxon>
        <taxon>Ceratitis</taxon>
        <taxon>Ceratitis</taxon>
    </lineage>
</organism>
<gene>
    <name evidence="1" type="ORF">CCAP1982_LOCUS7291</name>
</gene>
<keyword evidence="2" id="KW-1185">Reference proteome</keyword>
<evidence type="ECO:0000313" key="2">
    <source>
        <dbReference type="Proteomes" id="UP000606786"/>
    </source>
</evidence>
<dbReference type="PANTHER" id="PTHR31434">
    <property type="entry name" value="S PHASE CYCLIN A-ASSOCIATED PROTEIN IN THE ENDOPLASMIC RETICULUM"/>
    <property type="match status" value="1"/>
</dbReference>
<dbReference type="PANTHER" id="PTHR31434:SF2">
    <property type="entry name" value="S PHASE CYCLIN A-ASSOCIATED PROTEIN IN THE ENDOPLASMIC RETICULUM"/>
    <property type="match status" value="1"/>
</dbReference>
<name>A0A811ULG1_CERCA</name>